<feature type="transmembrane region" description="Helical" evidence="2">
    <location>
        <begin position="31"/>
        <end position="51"/>
    </location>
</feature>
<dbReference type="Proteomes" id="UP000799770">
    <property type="component" value="Unassembled WGS sequence"/>
</dbReference>
<protein>
    <submittedName>
        <fullName evidence="3">Uncharacterized protein</fullName>
    </submittedName>
</protein>
<feature type="compositionally biased region" description="Low complexity" evidence="1">
    <location>
        <begin position="137"/>
        <end position="146"/>
    </location>
</feature>
<name>A0A6A5Z427_9PLEO</name>
<keyword evidence="2" id="KW-0812">Transmembrane</keyword>
<feature type="compositionally biased region" description="Polar residues" evidence="1">
    <location>
        <begin position="1"/>
        <end position="11"/>
    </location>
</feature>
<evidence type="ECO:0000256" key="2">
    <source>
        <dbReference type="SAM" id="Phobius"/>
    </source>
</evidence>
<feature type="compositionally biased region" description="Basic residues" evidence="1">
    <location>
        <begin position="174"/>
        <end position="188"/>
    </location>
</feature>
<evidence type="ECO:0000256" key="1">
    <source>
        <dbReference type="SAM" id="MobiDB-lite"/>
    </source>
</evidence>
<keyword evidence="2" id="KW-1133">Transmembrane helix</keyword>
<gene>
    <name evidence="3" type="ORF">BDV96DRAFT_112507</name>
</gene>
<dbReference type="AlphaFoldDB" id="A0A6A5Z427"/>
<proteinExistence type="predicted"/>
<sequence>MISRQDNIQSLNKRPRPDNNPNSPSPPNRNAWPLPVIFLALLFTLLHIRILQLNNILLPLLIHTHNTPQIINQRPQLVILKRILIHLYNRRWHITILGPPRLLFPQVGGPIYKKPFWPDTRRRPPLRLPTLPLSFAPSSPISPMSRPMEDPRRLRLSPASEPLAPGTPSAERRSTRRPRRFSTSRSRRRAFSRSSLSSLSARLAASWAAESLDWSSSIVLRRLEILSRALFRSSWTDWV</sequence>
<feature type="region of interest" description="Disordered" evidence="1">
    <location>
        <begin position="1"/>
        <end position="27"/>
    </location>
</feature>
<organism evidence="3 4">
    <name type="scientific">Lophiotrema nucula</name>
    <dbReference type="NCBI Taxonomy" id="690887"/>
    <lineage>
        <taxon>Eukaryota</taxon>
        <taxon>Fungi</taxon>
        <taxon>Dikarya</taxon>
        <taxon>Ascomycota</taxon>
        <taxon>Pezizomycotina</taxon>
        <taxon>Dothideomycetes</taxon>
        <taxon>Pleosporomycetidae</taxon>
        <taxon>Pleosporales</taxon>
        <taxon>Lophiotremataceae</taxon>
        <taxon>Lophiotrema</taxon>
    </lineage>
</organism>
<evidence type="ECO:0000313" key="4">
    <source>
        <dbReference type="Proteomes" id="UP000799770"/>
    </source>
</evidence>
<evidence type="ECO:0000313" key="3">
    <source>
        <dbReference type="EMBL" id="KAF2114239.1"/>
    </source>
</evidence>
<accession>A0A6A5Z427</accession>
<reference evidence="3" key="1">
    <citation type="journal article" date="2020" name="Stud. Mycol.">
        <title>101 Dothideomycetes genomes: a test case for predicting lifestyles and emergence of pathogens.</title>
        <authorList>
            <person name="Haridas S."/>
            <person name="Albert R."/>
            <person name="Binder M."/>
            <person name="Bloem J."/>
            <person name="Labutti K."/>
            <person name="Salamov A."/>
            <person name="Andreopoulos B."/>
            <person name="Baker S."/>
            <person name="Barry K."/>
            <person name="Bills G."/>
            <person name="Bluhm B."/>
            <person name="Cannon C."/>
            <person name="Castanera R."/>
            <person name="Culley D."/>
            <person name="Daum C."/>
            <person name="Ezra D."/>
            <person name="Gonzalez J."/>
            <person name="Henrissat B."/>
            <person name="Kuo A."/>
            <person name="Liang C."/>
            <person name="Lipzen A."/>
            <person name="Lutzoni F."/>
            <person name="Magnuson J."/>
            <person name="Mondo S."/>
            <person name="Nolan M."/>
            <person name="Ohm R."/>
            <person name="Pangilinan J."/>
            <person name="Park H.-J."/>
            <person name="Ramirez L."/>
            <person name="Alfaro M."/>
            <person name="Sun H."/>
            <person name="Tritt A."/>
            <person name="Yoshinaga Y."/>
            <person name="Zwiers L.-H."/>
            <person name="Turgeon B."/>
            <person name="Goodwin S."/>
            <person name="Spatafora J."/>
            <person name="Crous P."/>
            <person name="Grigoriev I."/>
        </authorList>
    </citation>
    <scope>NUCLEOTIDE SEQUENCE</scope>
    <source>
        <strain evidence="3">CBS 627.86</strain>
    </source>
</reference>
<keyword evidence="2" id="KW-0472">Membrane</keyword>
<feature type="region of interest" description="Disordered" evidence="1">
    <location>
        <begin position="137"/>
        <end position="188"/>
    </location>
</feature>
<keyword evidence="4" id="KW-1185">Reference proteome</keyword>
<dbReference type="EMBL" id="ML977326">
    <property type="protein sequence ID" value="KAF2114239.1"/>
    <property type="molecule type" value="Genomic_DNA"/>
</dbReference>